<protein>
    <submittedName>
        <fullName evidence="1">Uncharacterized protein</fullName>
    </submittedName>
</protein>
<dbReference type="Proteomes" id="UP000308600">
    <property type="component" value="Unassembled WGS sequence"/>
</dbReference>
<proteinExistence type="predicted"/>
<keyword evidence="2" id="KW-1185">Reference proteome</keyword>
<dbReference type="EMBL" id="ML208397">
    <property type="protein sequence ID" value="TFK66687.1"/>
    <property type="molecule type" value="Genomic_DNA"/>
</dbReference>
<sequence>MFDVQLRPTIDITVFWPTRGASSIFPFWCQVLESSTPELSLTFTALQQLASQLNGSWNPCYHPIFQGPHLVNKPLSYIRVQLIAGDPGWSNEEGERVVSVTIDDIMRVFSISRREMISQFKLSDLGGTDPILVAKLFNVGADPIIEFRYTNDDNHPHPQSSDISLCATKSVILPLHWQGDTKPIVASAFDSVVLISTHQEQERAPNAETSEASEEGQSEAAAPEAAFAASLAGFAPPTVDIDTDIAELSGAWAASARADNITGVFLGSYLRSSRDWLRLRRIRCRCD</sequence>
<accession>A0ACD3AM57</accession>
<reference evidence="1 2" key="1">
    <citation type="journal article" date="2019" name="Nat. Ecol. Evol.">
        <title>Megaphylogeny resolves global patterns of mushroom evolution.</title>
        <authorList>
            <person name="Varga T."/>
            <person name="Krizsan K."/>
            <person name="Foldi C."/>
            <person name="Dima B."/>
            <person name="Sanchez-Garcia M."/>
            <person name="Sanchez-Ramirez S."/>
            <person name="Szollosi G.J."/>
            <person name="Szarkandi J.G."/>
            <person name="Papp V."/>
            <person name="Albert L."/>
            <person name="Andreopoulos W."/>
            <person name="Angelini C."/>
            <person name="Antonin V."/>
            <person name="Barry K.W."/>
            <person name="Bougher N.L."/>
            <person name="Buchanan P."/>
            <person name="Buyck B."/>
            <person name="Bense V."/>
            <person name="Catcheside P."/>
            <person name="Chovatia M."/>
            <person name="Cooper J."/>
            <person name="Damon W."/>
            <person name="Desjardin D."/>
            <person name="Finy P."/>
            <person name="Geml J."/>
            <person name="Haridas S."/>
            <person name="Hughes K."/>
            <person name="Justo A."/>
            <person name="Karasinski D."/>
            <person name="Kautmanova I."/>
            <person name="Kiss B."/>
            <person name="Kocsube S."/>
            <person name="Kotiranta H."/>
            <person name="LaButti K.M."/>
            <person name="Lechner B.E."/>
            <person name="Liimatainen K."/>
            <person name="Lipzen A."/>
            <person name="Lukacs Z."/>
            <person name="Mihaltcheva S."/>
            <person name="Morgado L.N."/>
            <person name="Niskanen T."/>
            <person name="Noordeloos M.E."/>
            <person name="Ohm R.A."/>
            <person name="Ortiz-Santana B."/>
            <person name="Ovrebo C."/>
            <person name="Racz N."/>
            <person name="Riley R."/>
            <person name="Savchenko A."/>
            <person name="Shiryaev A."/>
            <person name="Soop K."/>
            <person name="Spirin V."/>
            <person name="Szebenyi C."/>
            <person name="Tomsovsky M."/>
            <person name="Tulloss R.E."/>
            <person name="Uehling J."/>
            <person name="Grigoriev I.V."/>
            <person name="Vagvolgyi C."/>
            <person name="Papp T."/>
            <person name="Martin F.M."/>
            <person name="Miettinen O."/>
            <person name="Hibbett D.S."/>
            <person name="Nagy L.G."/>
        </authorList>
    </citation>
    <scope>NUCLEOTIDE SEQUENCE [LARGE SCALE GENOMIC DNA]</scope>
    <source>
        <strain evidence="1 2">NL-1719</strain>
    </source>
</reference>
<evidence type="ECO:0000313" key="2">
    <source>
        <dbReference type="Proteomes" id="UP000308600"/>
    </source>
</evidence>
<evidence type="ECO:0000313" key="1">
    <source>
        <dbReference type="EMBL" id="TFK66687.1"/>
    </source>
</evidence>
<organism evidence="1 2">
    <name type="scientific">Pluteus cervinus</name>
    <dbReference type="NCBI Taxonomy" id="181527"/>
    <lineage>
        <taxon>Eukaryota</taxon>
        <taxon>Fungi</taxon>
        <taxon>Dikarya</taxon>
        <taxon>Basidiomycota</taxon>
        <taxon>Agaricomycotina</taxon>
        <taxon>Agaricomycetes</taxon>
        <taxon>Agaricomycetidae</taxon>
        <taxon>Agaricales</taxon>
        <taxon>Pluteineae</taxon>
        <taxon>Pluteaceae</taxon>
        <taxon>Pluteus</taxon>
    </lineage>
</organism>
<gene>
    <name evidence="1" type="ORF">BDN72DRAFT_961580</name>
</gene>
<name>A0ACD3AM57_9AGAR</name>